<evidence type="ECO:0000313" key="3">
    <source>
        <dbReference type="Proteomes" id="UP001372338"/>
    </source>
</evidence>
<gene>
    <name evidence="2" type="ORF">RIF29_30662</name>
</gene>
<name>A0AAN9HUT0_CROPI</name>
<dbReference type="AlphaFoldDB" id="A0AAN9HUT0"/>
<feature type="transmembrane region" description="Helical" evidence="1">
    <location>
        <begin position="23"/>
        <end position="47"/>
    </location>
</feature>
<organism evidence="2 3">
    <name type="scientific">Crotalaria pallida</name>
    <name type="common">Smooth rattlebox</name>
    <name type="synonym">Crotalaria striata</name>
    <dbReference type="NCBI Taxonomy" id="3830"/>
    <lineage>
        <taxon>Eukaryota</taxon>
        <taxon>Viridiplantae</taxon>
        <taxon>Streptophyta</taxon>
        <taxon>Embryophyta</taxon>
        <taxon>Tracheophyta</taxon>
        <taxon>Spermatophyta</taxon>
        <taxon>Magnoliopsida</taxon>
        <taxon>eudicotyledons</taxon>
        <taxon>Gunneridae</taxon>
        <taxon>Pentapetalae</taxon>
        <taxon>rosids</taxon>
        <taxon>fabids</taxon>
        <taxon>Fabales</taxon>
        <taxon>Fabaceae</taxon>
        <taxon>Papilionoideae</taxon>
        <taxon>50 kb inversion clade</taxon>
        <taxon>genistoids sensu lato</taxon>
        <taxon>core genistoids</taxon>
        <taxon>Crotalarieae</taxon>
        <taxon>Crotalaria</taxon>
    </lineage>
</organism>
<keyword evidence="1" id="KW-0472">Membrane</keyword>
<evidence type="ECO:0000256" key="1">
    <source>
        <dbReference type="SAM" id="Phobius"/>
    </source>
</evidence>
<comment type="caution">
    <text evidence="2">The sequence shown here is derived from an EMBL/GenBank/DDBJ whole genome shotgun (WGS) entry which is preliminary data.</text>
</comment>
<proteinExistence type="predicted"/>
<keyword evidence="3" id="KW-1185">Reference proteome</keyword>
<reference evidence="2 3" key="1">
    <citation type="submission" date="2024-01" db="EMBL/GenBank/DDBJ databases">
        <title>The genomes of 5 underutilized Papilionoideae crops provide insights into root nodulation and disease resistanc.</title>
        <authorList>
            <person name="Yuan L."/>
        </authorList>
    </citation>
    <scope>NUCLEOTIDE SEQUENCE [LARGE SCALE GENOMIC DNA]</scope>
    <source>
        <strain evidence="2">ZHUSHIDOU_FW_LH</strain>
        <tissue evidence="2">Leaf</tissue>
    </source>
</reference>
<keyword evidence="1" id="KW-0812">Transmembrane</keyword>
<accession>A0AAN9HUT0</accession>
<dbReference type="EMBL" id="JAYWIO010000006">
    <property type="protein sequence ID" value="KAK7257003.1"/>
    <property type="molecule type" value="Genomic_DNA"/>
</dbReference>
<evidence type="ECO:0000313" key="2">
    <source>
        <dbReference type="EMBL" id="KAK7257003.1"/>
    </source>
</evidence>
<keyword evidence="1" id="KW-1133">Transmembrane helix</keyword>
<sequence length="81" mass="9514">MNHPNCVSCVSNIPHFLLFWFVYYYYIVLNGFAIQLLGNVHGLYIVVIEKNYYLKPTFMLKLDGDIMDKPPKSQIMKPLRS</sequence>
<protein>
    <submittedName>
        <fullName evidence="2">Uncharacterized protein</fullName>
    </submittedName>
</protein>
<dbReference type="Proteomes" id="UP001372338">
    <property type="component" value="Unassembled WGS sequence"/>
</dbReference>